<dbReference type="KEGG" id="fcy:FRACYDRAFT_238864"/>
<feature type="transmembrane region" description="Helical" evidence="7">
    <location>
        <begin position="299"/>
        <end position="317"/>
    </location>
</feature>
<evidence type="ECO:0000256" key="4">
    <source>
        <dbReference type="ARBA" id="ARBA00022989"/>
    </source>
</evidence>
<evidence type="ECO:0000256" key="3">
    <source>
        <dbReference type="ARBA" id="ARBA00022692"/>
    </source>
</evidence>
<dbReference type="GO" id="GO:0005737">
    <property type="term" value="C:cytoplasm"/>
    <property type="evidence" value="ECO:0007669"/>
    <property type="project" value="TreeGrafter"/>
</dbReference>
<dbReference type="GO" id="GO:0016020">
    <property type="term" value="C:membrane"/>
    <property type="evidence" value="ECO:0007669"/>
    <property type="project" value="UniProtKB-SubCell"/>
</dbReference>
<gene>
    <name evidence="8" type="ORF">FRACYDRAFT_238864</name>
</gene>
<name>A0A1E7FDQ4_9STRA</name>
<feature type="compositionally biased region" description="Low complexity" evidence="6">
    <location>
        <begin position="35"/>
        <end position="56"/>
    </location>
</feature>
<evidence type="ECO:0000313" key="8">
    <source>
        <dbReference type="EMBL" id="OEU16274.1"/>
    </source>
</evidence>
<evidence type="ECO:0000256" key="2">
    <source>
        <dbReference type="ARBA" id="ARBA00006824"/>
    </source>
</evidence>
<dbReference type="Proteomes" id="UP000095751">
    <property type="component" value="Unassembled WGS sequence"/>
</dbReference>
<dbReference type="PANTHER" id="PTHR11266">
    <property type="entry name" value="PEROXISOMAL MEMBRANE PROTEIN 2, PXMP2 MPV17"/>
    <property type="match status" value="1"/>
</dbReference>
<dbReference type="AlphaFoldDB" id="A0A1E7FDQ4"/>
<comment type="subcellular location">
    <subcellularLocation>
        <location evidence="1">Membrane</location>
        <topology evidence="1">Multi-pass membrane protein</topology>
    </subcellularLocation>
</comment>
<organism evidence="8 9">
    <name type="scientific">Fragilariopsis cylindrus CCMP1102</name>
    <dbReference type="NCBI Taxonomy" id="635003"/>
    <lineage>
        <taxon>Eukaryota</taxon>
        <taxon>Sar</taxon>
        <taxon>Stramenopiles</taxon>
        <taxon>Ochrophyta</taxon>
        <taxon>Bacillariophyta</taxon>
        <taxon>Bacillariophyceae</taxon>
        <taxon>Bacillariophycidae</taxon>
        <taxon>Bacillariales</taxon>
        <taxon>Bacillariaceae</taxon>
        <taxon>Fragilariopsis</taxon>
    </lineage>
</organism>
<dbReference type="InParanoid" id="A0A1E7FDQ4"/>
<evidence type="ECO:0000256" key="6">
    <source>
        <dbReference type="SAM" id="MobiDB-lite"/>
    </source>
</evidence>
<dbReference type="Pfam" id="PF04117">
    <property type="entry name" value="Mpv17_PMP22"/>
    <property type="match status" value="1"/>
</dbReference>
<dbReference type="EMBL" id="KV784358">
    <property type="protein sequence ID" value="OEU16274.1"/>
    <property type="molecule type" value="Genomic_DNA"/>
</dbReference>
<feature type="compositionally biased region" description="Polar residues" evidence="6">
    <location>
        <begin position="95"/>
        <end position="116"/>
    </location>
</feature>
<dbReference type="PANTHER" id="PTHR11266:SF17">
    <property type="entry name" value="PROTEIN MPV17"/>
    <property type="match status" value="1"/>
</dbReference>
<evidence type="ECO:0000256" key="7">
    <source>
        <dbReference type="SAM" id="Phobius"/>
    </source>
</evidence>
<evidence type="ECO:0000256" key="5">
    <source>
        <dbReference type="ARBA" id="ARBA00023136"/>
    </source>
</evidence>
<feature type="transmembrane region" description="Helical" evidence="7">
    <location>
        <begin position="145"/>
        <end position="164"/>
    </location>
</feature>
<sequence>MRLYDHRQCFLLLFGITTVSSLILGKNVLASTLARTTATTDSSSAARGSGSYSFPRPHIPHPRIPSFHRQSSQSIPSTTETNDGERKKKKSPPSTGSTRGKTVSNTKKIQAQQPQTPLSSYNRFIRFVPLVGGSSSSSVVAKTTVTAMMIATLVGYIVMSTSLIRYSGSFLMNGLFNPYQNLLVTHPLQTKVVTGAILAVIGDAVAQKMTQEGQQQRPDSSSATYWDRRRALSFAVFDMCYRVFQHNMFPFIIRLGQGNVIKKVLPRILPSKNLVSFLLPAAAAIEQTALYQLAIVPCLYYPFFFAFTGFVQGLTFPESLDRMKSQFFLCWRRNLMFWIPTQLFLFGVVDEKFQIPFACLMGMIWSSILSLTAGKTRHSKN</sequence>
<reference evidence="8 9" key="1">
    <citation type="submission" date="2016-09" db="EMBL/GenBank/DDBJ databases">
        <title>Extensive genetic diversity and differential bi-allelic expression allows diatom success in the polar Southern Ocean.</title>
        <authorList>
            <consortium name="DOE Joint Genome Institute"/>
            <person name="Mock T."/>
            <person name="Otillar R.P."/>
            <person name="Strauss J."/>
            <person name="Dupont C."/>
            <person name="Frickenhaus S."/>
            <person name="Maumus F."/>
            <person name="Mcmullan M."/>
            <person name="Sanges R."/>
            <person name="Schmutz J."/>
            <person name="Toseland A."/>
            <person name="Valas R."/>
            <person name="Veluchamy A."/>
            <person name="Ward B.J."/>
            <person name="Allen A."/>
            <person name="Barry K."/>
            <person name="Falciatore A."/>
            <person name="Ferrante M."/>
            <person name="Fortunato A.E."/>
            <person name="Gloeckner G."/>
            <person name="Gruber A."/>
            <person name="Hipkin R."/>
            <person name="Janech M."/>
            <person name="Kroth P."/>
            <person name="Leese F."/>
            <person name="Lindquist E."/>
            <person name="Lyon B.R."/>
            <person name="Martin J."/>
            <person name="Mayer C."/>
            <person name="Parker M."/>
            <person name="Quesneville H."/>
            <person name="Raymond J."/>
            <person name="Uhlig C."/>
            <person name="Valentin K.U."/>
            <person name="Worden A.Z."/>
            <person name="Armbrust E.V."/>
            <person name="Bowler C."/>
            <person name="Green B."/>
            <person name="Moulton V."/>
            <person name="Van Oosterhout C."/>
            <person name="Grigoriev I."/>
        </authorList>
    </citation>
    <scope>NUCLEOTIDE SEQUENCE [LARGE SCALE GENOMIC DNA]</scope>
    <source>
        <strain evidence="8 9">CCMP1102</strain>
    </source>
</reference>
<protein>
    <submittedName>
        <fullName evidence="8">Uncharacterized protein</fullName>
    </submittedName>
</protein>
<proteinExistence type="inferred from homology"/>
<dbReference type="InterPro" id="IPR007248">
    <property type="entry name" value="Mpv17_PMP22"/>
</dbReference>
<accession>A0A1E7FDQ4</accession>
<keyword evidence="4 7" id="KW-1133">Transmembrane helix</keyword>
<keyword evidence="3 7" id="KW-0812">Transmembrane</keyword>
<keyword evidence="9" id="KW-1185">Reference proteome</keyword>
<evidence type="ECO:0000256" key="1">
    <source>
        <dbReference type="ARBA" id="ARBA00004141"/>
    </source>
</evidence>
<evidence type="ECO:0000313" key="9">
    <source>
        <dbReference type="Proteomes" id="UP000095751"/>
    </source>
</evidence>
<feature type="compositionally biased region" description="Polar residues" evidence="6">
    <location>
        <begin position="70"/>
        <end position="81"/>
    </location>
</feature>
<dbReference type="OrthoDB" id="46045at2759"/>
<keyword evidence="5 7" id="KW-0472">Membrane</keyword>
<feature type="region of interest" description="Disordered" evidence="6">
    <location>
        <begin position="35"/>
        <end position="116"/>
    </location>
</feature>
<comment type="similarity">
    <text evidence="2">Belongs to the peroxisomal membrane protein PXMP2/4 family.</text>
</comment>
<feature type="transmembrane region" description="Helical" evidence="7">
    <location>
        <begin position="355"/>
        <end position="374"/>
    </location>
</feature>